<evidence type="ECO:0000313" key="1">
    <source>
        <dbReference type="EMBL" id="KAH7116163.1"/>
    </source>
</evidence>
<dbReference type="AlphaFoldDB" id="A0A9P9IC69"/>
<dbReference type="EMBL" id="JAGMWT010000015">
    <property type="protein sequence ID" value="KAH7116163.1"/>
    <property type="molecule type" value="Genomic_DNA"/>
</dbReference>
<dbReference type="InterPro" id="IPR032675">
    <property type="entry name" value="LRR_dom_sf"/>
</dbReference>
<comment type="caution">
    <text evidence="1">The sequence shown here is derived from an EMBL/GenBank/DDBJ whole genome shotgun (WGS) entry which is preliminary data.</text>
</comment>
<dbReference type="Pfam" id="PF13516">
    <property type="entry name" value="LRR_6"/>
    <property type="match status" value="3"/>
</dbReference>
<dbReference type="InterPro" id="IPR001611">
    <property type="entry name" value="Leu-rich_rpt"/>
</dbReference>
<dbReference type="GO" id="GO:0005096">
    <property type="term" value="F:GTPase activator activity"/>
    <property type="evidence" value="ECO:0007669"/>
    <property type="project" value="InterPro"/>
</dbReference>
<gene>
    <name evidence="1" type="ORF">B0J11DRAFT_539378</name>
</gene>
<dbReference type="InterPro" id="IPR027038">
    <property type="entry name" value="RanGap"/>
</dbReference>
<dbReference type="SMART" id="SM00368">
    <property type="entry name" value="LRR_RI"/>
    <property type="match status" value="5"/>
</dbReference>
<evidence type="ECO:0008006" key="3">
    <source>
        <dbReference type="Google" id="ProtNLM"/>
    </source>
</evidence>
<name>A0A9P9IC69_9PLEO</name>
<dbReference type="PANTHER" id="PTHR24113">
    <property type="entry name" value="RAN GTPASE-ACTIVATING PROTEIN 1"/>
    <property type="match status" value="1"/>
</dbReference>
<evidence type="ECO:0000313" key="2">
    <source>
        <dbReference type="Proteomes" id="UP000700596"/>
    </source>
</evidence>
<keyword evidence="2" id="KW-1185">Reference proteome</keyword>
<protein>
    <recommendedName>
        <fullName evidence="3">RNI-like protein</fullName>
    </recommendedName>
</protein>
<reference evidence="1" key="1">
    <citation type="journal article" date="2021" name="Nat. Commun.">
        <title>Genetic determinants of endophytism in the Arabidopsis root mycobiome.</title>
        <authorList>
            <person name="Mesny F."/>
            <person name="Miyauchi S."/>
            <person name="Thiergart T."/>
            <person name="Pickel B."/>
            <person name="Atanasova L."/>
            <person name="Karlsson M."/>
            <person name="Huettel B."/>
            <person name="Barry K.W."/>
            <person name="Haridas S."/>
            <person name="Chen C."/>
            <person name="Bauer D."/>
            <person name="Andreopoulos W."/>
            <person name="Pangilinan J."/>
            <person name="LaButti K."/>
            <person name="Riley R."/>
            <person name="Lipzen A."/>
            <person name="Clum A."/>
            <person name="Drula E."/>
            <person name="Henrissat B."/>
            <person name="Kohler A."/>
            <person name="Grigoriev I.V."/>
            <person name="Martin F.M."/>
            <person name="Hacquard S."/>
        </authorList>
    </citation>
    <scope>NUCLEOTIDE SEQUENCE</scope>
    <source>
        <strain evidence="1">MPI-CAGE-CH-0243</strain>
    </source>
</reference>
<dbReference type="Proteomes" id="UP000700596">
    <property type="component" value="Unassembled WGS sequence"/>
</dbReference>
<accession>A0A9P9IC69</accession>
<dbReference type="OrthoDB" id="333024at2759"/>
<organism evidence="1 2">
    <name type="scientific">Dendryphion nanum</name>
    <dbReference type="NCBI Taxonomy" id="256645"/>
    <lineage>
        <taxon>Eukaryota</taxon>
        <taxon>Fungi</taxon>
        <taxon>Dikarya</taxon>
        <taxon>Ascomycota</taxon>
        <taxon>Pezizomycotina</taxon>
        <taxon>Dothideomycetes</taxon>
        <taxon>Pleosporomycetidae</taxon>
        <taxon>Pleosporales</taxon>
        <taxon>Torulaceae</taxon>
        <taxon>Dendryphion</taxon>
    </lineage>
</organism>
<dbReference type="Gene3D" id="3.80.10.10">
    <property type="entry name" value="Ribonuclease Inhibitor"/>
    <property type="match status" value="2"/>
</dbReference>
<sequence length="653" mass="72202">MASATSFSVMETSKPDINNAINTDNILTQATSWADKLRNLLSLVAPYGDSDDAALPASMTIDESIMNAPRRRAADPIAAAVAEKTAELLYPAPDHSLGCIIKYEKDVVRLRKYVIQQRKRQIEVATRANELQNWGLRIMNQGPWDPIHDPVSLNGAPSLPMPVQIAEPSTLEPFFEHLRRGGTEDISSSIRAADDAIEMEEEWYGTKSLEFEKGVVYADRRMDLCKMVLGPTNIGDLLESLKTNEFITHFLLGNNIIGPHGAKCIADFLKEYPNRMDTWYLAGNCINTKSFGMLVDEWIKSTSVTNIWLKRNPLETAAAEDVFRLITETPNLRTLDLDQTKLGDVGVAHIFSELAKHDKPLALRHIYMNADGIGFKGATAIKNYLASPHCTLQSLYISNNPLGSAGVEALAAGLIKNKSLHRLTLASVGLTDDGASTLCSALCSHPSLTTLDLGQSYATPDLGSRYNWITDRSVSAIHDLILSCPTLTFLNLSYTSLSPAGLNEILRAIIQSPTLQYYFARTVYPQGKSAIEVAEGQKYVGLAKQGQSRLAENVKKVYGAECDYEKFLADEKRWLVNDKQDVRKIDSVYRNRDAGMARKGLKKLEKWWDEEDETLEEVMKAVGPVCTMKKGPVRAVGPVCTMRKAKAQVVDAV</sequence>
<dbReference type="SUPFAM" id="SSF52047">
    <property type="entry name" value="RNI-like"/>
    <property type="match status" value="1"/>
</dbReference>
<proteinExistence type="predicted"/>